<sequence length="779" mass="89807">MNLRNSVAESSKKSFIKHAKNLSQQSYMESEQIDIVSQFRNYRNQKSKSSISPAKIGSYSQSPGKSPGHEIFHYPFPPSSARPTSNSRQGALISAKSQDLHVMRPHGSAAYSTDRNINTVSRSHRYYNRQGKSEDFSIIKLNDASPTKSFIQEIEFSKLDEDEYRVFLESFSHLHALKFDLELNWEISNGKECIPPDKGNMGTYYILKDKIQNYKELGLKSMKNYKSEELIEILKEYSRICRDIFRGIKVKGNSNNEVMMLEMLWRLMLKLLDTLMRMHEESINAVVECTRARVRVLSDEHLKYTQQLQSDYERTIAKLTAEINSKTNTIKVLTKDKTELLGIVANRDQRIAELTEMDKQEASCIEMNRMLSKLNTYITEAESEQLKQVVTLNNISSIMTIAEILGKSPEILEKEIQTAWSIKDFAIFPEIDPPAISLHPFAKISFPQADIPASFNIPESHLLFQSVLDKGNGDNDFCFEVLYELIDRFSKSDEVSFNTVEIVKILSSQKDYKSRLFLKMMGIPHHTSIQCQTFVLKINQMFRIYQEDNHLLSLGHLYEFLNTNLNNCRHSCENILSRIEYICPESAASLPIDTSILILLCRLEVSIENSGKSLKSLSGNNDHMTNKEFTEWAKEKANFWATEQEILILFDYLAKDHMVSIEAIMKSIEDYNIINFSKEIKIQKEDLLLKFIYEWEILLEKLIEKHFTAQKLQSHPKFNELVNSLGRDVPDALIKHAFAEIICKVPVLEVLEKYEIVPHPFILSDSNSKKKMKKGKGKK</sequence>
<accession>A0AAU9JFG9</accession>
<gene>
    <name evidence="2" type="ORF">BSTOLATCC_MIC36511</name>
</gene>
<comment type="caution">
    <text evidence="2">The sequence shown here is derived from an EMBL/GenBank/DDBJ whole genome shotgun (WGS) entry which is preliminary data.</text>
</comment>
<name>A0AAU9JFG9_9CILI</name>
<organism evidence="2 3">
    <name type="scientific">Blepharisma stoltei</name>
    <dbReference type="NCBI Taxonomy" id="1481888"/>
    <lineage>
        <taxon>Eukaryota</taxon>
        <taxon>Sar</taxon>
        <taxon>Alveolata</taxon>
        <taxon>Ciliophora</taxon>
        <taxon>Postciliodesmatophora</taxon>
        <taxon>Heterotrichea</taxon>
        <taxon>Heterotrichida</taxon>
        <taxon>Blepharismidae</taxon>
        <taxon>Blepharisma</taxon>
    </lineage>
</organism>
<evidence type="ECO:0000313" key="2">
    <source>
        <dbReference type="EMBL" id="CAG9324731.1"/>
    </source>
</evidence>
<dbReference type="AlphaFoldDB" id="A0AAU9JFG9"/>
<proteinExistence type="predicted"/>
<feature type="region of interest" description="Disordered" evidence="1">
    <location>
        <begin position="46"/>
        <end position="90"/>
    </location>
</feature>
<protein>
    <submittedName>
        <fullName evidence="2">Uncharacterized protein</fullName>
    </submittedName>
</protein>
<dbReference type="Proteomes" id="UP001162131">
    <property type="component" value="Unassembled WGS sequence"/>
</dbReference>
<feature type="compositionally biased region" description="Polar residues" evidence="1">
    <location>
        <begin position="46"/>
        <end position="64"/>
    </location>
</feature>
<dbReference type="EMBL" id="CAJZBQ010000036">
    <property type="protein sequence ID" value="CAG9324731.1"/>
    <property type="molecule type" value="Genomic_DNA"/>
</dbReference>
<evidence type="ECO:0000256" key="1">
    <source>
        <dbReference type="SAM" id="MobiDB-lite"/>
    </source>
</evidence>
<keyword evidence="3" id="KW-1185">Reference proteome</keyword>
<reference evidence="2" key="1">
    <citation type="submission" date="2021-09" db="EMBL/GenBank/DDBJ databases">
        <authorList>
            <consortium name="AG Swart"/>
            <person name="Singh M."/>
            <person name="Singh A."/>
            <person name="Seah K."/>
            <person name="Emmerich C."/>
        </authorList>
    </citation>
    <scope>NUCLEOTIDE SEQUENCE</scope>
    <source>
        <strain evidence="2">ATCC30299</strain>
    </source>
</reference>
<evidence type="ECO:0000313" key="3">
    <source>
        <dbReference type="Proteomes" id="UP001162131"/>
    </source>
</evidence>